<accession>A0ABU6XK53</accession>
<feature type="region of interest" description="Disordered" evidence="1">
    <location>
        <begin position="1"/>
        <end position="20"/>
    </location>
</feature>
<organism evidence="2 3">
    <name type="scientific">Stylosanthes scabra</name>
    <dbReference type="NCBI Taxonomy" id="79078"/>
    <lineage>
        <taxon>Eukaryota</taxon>
        <taxon>Viridiplantae</taxon>
        <taxon>Streptophyta</taxon>
        <taxon>Embryophyta</taxon>
        <taxon>Tracheophyta</taxon>
        <taxon>Spermatophyta</taxon>
        <taxon>Magnoliopsida</taxon>
        <taxon>eudicotyledons</taxon>
        <taxon>Gunneridae</taxon>
        <taxon>Pentapetalae</taxon>
        <taxon>rosids</taxon>
        <taxon>fabids</taxon>
        <taxon>Fabales</taxon>
        <taxon>Fabaceae</taxon>
        <taxon>Papilionoideae</taxon>
        <taxon>50 kb inversion clade</taxon>
        <taxon>dalbergioids sensu lato</taxon>
        <taxon>Dalbergieae</taxon>
        <taxon>Pterocarpus clade</taxon>
        <taxon>Stylosanthes</taxon>
    </lineage>
</organism>
<evidence type="ECO:0000313" key="2">
    <source>
        <dbReference type="EMBL" id="MED6198201.1"/>
    </source>
</evidence>
<comment type="caution">
    <text evidence="2">The sequence shown here is derived from an EMBL/GenBank/DDBJ whole genome shotgun (WGS) entry which is preliminary data.</text>
</comment>
<keyword evidence="3" id="KW-1185">Reference proteome</keyword>
<reference evidence="2 3" key="1">
    <citation type="journal article" date="2023" name="Plants (Basel)">
        <title>Bridging the Gap: Combining Genomics and Transcriptomics Approaches to Understand Stylosanthes scabra, an Orphan Legume from the Brazilian Caatinga.</title>
        <authorList>
            <person name="Ferreira-Neto J.R.C."/>
            <person name="da Silva M.D."/>
            <person name="Binneck E."/>
            <person name="de Melo N.F."/>
            <person name="da Silva R.H."/>
            <person name="de Melo A.L.T.M."/>
            <person name="Pandolfi V."/>
            <person name="Bustamante F.O."/>
            <person name="Brasileiro-Vidal A.C."/>
            <person name="Benko-Iseppon A.M."/>
        </authorList>
    </citation>
    <scope>NUCLEOTIDE SEQUENCE [LARGE SCALE GENOMIC DNA]</scope>
    <source>
        <tissue evidence="2">Leaves</tissue>
    </source>
</reference>
<gene>
    <name evidence="2" type="ORF">PIB30_063806</name>
</gene>
<feature type="compositionally biased region" description="Polar residues" evidence="1">
    <location>
        <begin position="1"/>
        <end position="14"/>
    </location>
</feature>
<sequence>MKTSWKSANWPGTSRSDRTQIRSVFKNSNQRCFSKGKNYKTKELIKPPLFSPKAIRNPRLLT</sequence>
<feature type="non-terminal residue" evidence="2">
    <location>
        <position position="62"/>
    </location>
</feature>
<name>A0ABU6XK53_9FABA</name>
<evidence type="ECO:0000256" key="1">
    <source>
        <dbReference type="SAM" id="MobiDB-lite"/>
    </source>
</evidence>
<protein>
    <submittedName>
        <fullName evidence="2">Uncharacterized protein</fullName>
    </submittedName>
</protein>
<dbReference type="Proteomes" id="UP001341840">
    <property type="component" value="Unassembled WGS sequence"/>
</dbReference>
<evidence type="ECO:0000313" key="3">
    <source>
        <dbReference type="Proteomes" id="UP001341840"/>
    </source>
</evidence>
<dbReference type="EMBL" id="JASCZI010212061">
    <property type="protein sequence ID" value="MED6198201.1"/>
    <property type="molecule type" value="Genomic_DNA"/>
</dbReference>
<proteinExistence type="predicted"/>